<dbReference type="AlphaFoldDB" id="A0A0N7DIH3"/>
<name>A0A0N7DIH3_ENTFL</name>
<gene>
    <name evidence="1" type="primary">ppd12</name>
</gene>
<dbReference type="EMBL" id="KT290268">
    <property type="protein sequence ID" value="AKU62179.1"/>
    <property type="molecule type" value="Genomic_DNA"/>
</dbReference>
<keyword evidence="1" id="KW-0614">Plasmid</keyword>
<dbReference type="RefSeq" id="WP_010824078.1">
    <property type="nucleotide sequence ID" value="NZ_KT290268.1"/>
</dbReference>
<protein>
    <submittedName>
        <fullName evidence="1">Ppd12</fullName>
    </submittedName>
</protein>
<proteinExistence type="predicted"/>
<geneLocation type="plasmid" evidence="1">
    <name>pPD1</name>
</geneLocation>
<reference evidence="1" key="1">
    <citation type="journal article" date="2015" name="Nature">
        <title>Bacteriocin production augments niche competition by enterococci in the mammalian gastrointestinal tract.</title>
        <authorList>
            <person name="Kommineni S."/>
            <person name="Bretl D.J."/>
            <person name="Lam V."/>
            <person name="Chakraborty R."/>
            <person name="Hayward M."/>
            <person name="Simpson P."/>
            <person name="Cao Y."/>
            <person name="Bousounis P."/>
            <person name="Kristich C.J."/>
            <person name="Salzman N.H."/>
        </authorList>
    </citation>
    <scope>NUCLEOTIDE SEQUENCE</scope>
    <source>
        <strain evidence="1">CK135</strain>
        <plasmid evidence="1">pPD1</plasmid>
    </source>
</reference>
<accession>A0A0N7DIH3</accession>
<evidence type="ECO:0000313" key="1">
    <source>
        <dbReference type="EMBL" id="AKU62179.1"/>
    </source>
</evidence>
<sequence length="129" mass="15034">MNKKKPKNIYMTEETKERLNTFAAKKHYQLGECIEYMLDIVENEIDSTHREVLSLTKQNKKLLSVIEEHVEITNILFNALAKTMELSVRDNEDSFALTQTKEILAKKREASMIAAMNQKKYSNYSVDDE</sequence>
<organism evidence="1">
    <name type="scientific">Enterococcus faecalis</name>
    <name type="common">Streptococcus faecalis</name>
    <dbReference type="NCBI Taxonomy" id="1351"/>
    <lineage>
        <taxon>Bacteria</taxon>
        <taxon>Bacillati</taxon>
        <taxon>Bacillota</taxon>
        <taxon>Bacilli</taxon>
        <taxon>Lactobacillales</taxon>
        <taxon>Enterococcaceae</taxon>
        <taxon>Enterococcus</taxon>
    </lineage>
</organism>